<evidence type="ECO:0000313" key="2">
    <source>
        <dbReference type="Ensembl" id="ENSGMOP00000039823.1"/>
    </source>
</evidence>
<dbReference type="Gene3D" id="2.60.40.10">
    <property type="entry name" value="Immunoglobulins"/>
    <property type="match status" value="1"/>
</dbReference>
<dbReference type="AlphaFoldDB" id="A0A8C5FIV8"/>
<evidence type="ECO:0000256" key="1">
    <source>
        <dbReference type="SAM" id="SignalP"/>
    </source>
</evidence>
<reference evidence="2" key="1">
    <citation type="submission" date="2025-08" db="UniProtKB">
        <authorList>
            <consortium name="Ensembl"/>
        </authorList>
    </citation>
    <scope>IDENTIFICATION</scope>
</reference>
<organism evidence="2 3">
    <name type="scientific">Gadus morhua</name>
    <name type="common">Atlantic cod</name>
    <dbReference type="NCBI Taxonomy" id="8049"/>
    <lineage>
        <taxon>Eukaryota</taxon>
        <taxon>Metazoa</taxon>
        <taxon>Chordata</taxon>
        <taxon>Craniata</taxon>
        <taxon>Vertebrata</taxon>
        <taxon>Euteleostomi</taxon>
        <taxon>Actinopterygii</taxon>
        <taxon>Neopterygii</taxon>
        <taxon>Teleostei</taxon>
        <taxon>Neoteleostei</taxon>
        <taxon>Acanthomorphata</taxon>
        <taxon>Zeiogadaria</taxon>
        <taxon>Gadariae</taxon>
        <taxon>Gadiformes</taxon>
        <taxon>Gadoidei</taxon>
        <taxon>Gadidae</taxon>
        <taxon>Gadus</taxon>
    </lineage>
</organism>
<dbReference type="Proteomes" id="UP000694546">
    <property type="component" value="Chromosome 4"/>
</dbReference>
<feature type="chain" id="PRO_5046646824" description="Ig-like domain-containing protein" evidence="1">
    <location>
        <begin position="20"/>
        <end position="225"/>
    </location>
</feature>
<name>A0A8C5FIV8_GADMO</name>
<sequence length="225" mass="25395">KITMTLIFLHNKFLFFVAAQGEPKYFEVGTPLTLEPDVSTVQQPINSIRWKYGTALVVDWDPSGHTYYGSFRGRTTLDPQTLRLVINRLTLADSGQFSVETNLGTVGTHEVKVISKCVIETQPLCNVTCTLKCTADTQDLRPVSYEWKEDEGEWTEGDELKNISSSDTPEKFSCRLKTRVRTSNTSLPMENPLYKPPGMSPLKGFYLFRLMAVSEESCLEHNVTV</sequence>
<dbReference type="Ensembl" id="ENSGMOT00000033885.1">
    <property type="protein sequence ID" value="ENSGMOP00000039823.1"/>
    <property type="gene ID" value="ENSGMOG00000036249.1"/>
</dbReference>
<keyword evidence="3" id="KW-1185">Reference proteome</keyword>
<evidence type="ECO:0000313" key="3">
    <source>
        <dbReference type="Proteomes" id="UP000694546"/>
    </source>
</evidence>
<accession>A0A8C5FIV8</accession>
<reference evidence="2" key="2">
    <citation type="submission" date="2025-09" db="UniProtKB">
        <authorList>
            <consortium name="Ensembl"/>
        </authorList>
    </citation>
    <scope>IDENTIFICATION</scope>
</reference>
<dbReference type="InterPro" id="IPR036179">
    <property type="entry name" value="Ig-like_dom_sf"/>
</dbReference>
<keyword evidence="1" id="KW-0732">Signal</keyword>
<evidence type="ECO:0008006" key="4">
    <source>
        <dbReference type="Google" id="ProtNLM"/>
    </source>
</evidence>
<protein>
    <recommendedName>
        <fullName evidence="4">Ig-like domain-containing protein</fullName>
    </recommendedName>
</protein>
<dbReference type="SUPFAM" id="SSF48726">
    <property type="entry name" value="Immunoglobulin"/>
    <property type="match status" value="1"/>
</dbReference>
<feature type="signal peptide" evidence="1">
    <location>
        <begin position="1"/>
        <end position="19"/>
    </location>
</feature>
<proteinExistence type="predicted"/>
<dbReference type="InterPro" id="IPR013783">
    <property type="entry name" value="Ig-like_fold"/>
</dbReference>
<dbReference type="GeneTree" id="ENSGT00610000086518"/>